<reference evidence="5" key="1">
    <citation type="journal article" date="2019" name="Int. J. Syst. Evol. Microbiol.">
        <title>The Global Catalogue of Microorganisms (GCM) 10K type strain sequencing project: providing services to taxonomists for standard genome sequencing and annotation.</title>
        <authorList>
            <consortium name="The Broad Institute Genomics Platform"/>
            <consortium name="The Broad Institute Genome Sequencing Center for Infectious Disease"/>
            <person name="Wu L."/>
            <person name="Ma J."/>
        </authorList>
    </citation>
    <scope>NUCLEOTIDE SEQUENCE [LARGE SCALE GENOMIC DNA]</scope>
    <source>
        <strain evidence="5">CGMCC 1.12778</strain>
    </source>
</reference>
<keyword evidence="2" id="KW-0479">Metal-binding</keyword>
<feature type="domain" description="Fumarylacetoacetase-like C-terminal" evidence="3">
    <location>
        <begin position="85"/>
        <end position="290"/>
    </location>
</feature>
<dbReference type="EMBL" id="BMFW01000034">
    <property type="protein sequence ID" value="GGI01463.1"/>
    <property type="molecule type" value="Genomic_DNA"/>
</dbReference>
<dbReference type="InterPro" id="IPR036663">
    <property type="entry name" value="Fumarylacetoacetase_C_sf"/>
</dbReference>
<dbReference type="SUPFAM" id="SSF56529">
    <property type="entry name" value="FAH"/>
    <property type="match status" value="1"/>
</dbReference>
<dbReference type="InterPro" id="IPR051121">
    <property type="entry name" value="FAH"/>
</dbReference>
<proteinExistence type="inferred from homology"/>
<dbReference type="PANTHER" id="PTHR42796">
    <property type="entry name" value="FUMARYLACETOACETATE HYDROLASE DOMAIN-CONTAINING PROTEIN 2A-RELATED"/>
    <property type="match status" value="1"/>
</dbReference>
<comment type="caution">
    <text evidence="4">The sequence shown here is derived from an EMBL/GenBank/DDBJ whole genome shotgun (WGS) entry which is preliminary data.</text>
</comment>
<evidence type="ECO:0000313" key="4">
    <source>
        <dbReference type="EMBL" id="GGI01463.1"/>
    </source>
</evidence>
<dbReference type="InterPro" id="IPR011234">
    <property type="entry name" value="Fumarylacetoacetase-like_C"/>
</dbReference>
<evidence type="ECO:0000259" key="3">
    <source>
        <dbReference type="Pfam" id="PF01557"/>
    </source>
</evidence>
<accession>A0ABQ2B097</accession>
<dbReference type="PANTHER" id="PTHR42796:SF4">
    <property type="entry name" value="FUMARYLACETOACETATE HYDROLASE DOMAIN-CONTAINING PROTEIN 2A"/>
    <property type="match status" value="1"/>
</dbReference>
<dbReference type="RefSeq" id="WP_188573360.1">
    <property type="nucleotide sequence ID" value="NZ_BMFW01000034.1"/>
</dbReference>
<evidence type="ECO:0000256" key="2">
    <source>
        <dbReference type="ARBA" id="ARBA00022723"/>
    </source>
</evidence>
<evidence type="ECO:0000313" key="5">
    <source>
        <dbReference type="Proteomes" id="UP000643279"/>
    </source>
</evidence>
<comment type="similarity">
    <text evidence="1">Belongs to the FAH family.</text>
</comment>
<dbReference type="Pfam" id="PF01557">
    <property type="entry name" value="FAA_hydrolase"/>
    <property type="match status" value="1"/>
</dbReference>
<sequence>MHLLHFYEDNRPALGLKTDRGIFSIPRAAAKLSEQVPGDVQELIAQGEPGLERIKNLYDKTSGVDDLFTPEEEARFAPAVLHPEKIICVGLNYIDHAAESKMEIPKSPILFNKFNNALTGHNEPVRLPAGATQFDYEAELVAVIGKQASNVSEDEALDYVFGYTVGNDLSARDLQFRTGQWMLGKSSDGFAPVGPALVTRDEIDPANLAISCTVNGELRQSANTKDMIFNCAHLISYISKYMTLEPGDLIFTGTPDGVILGYPQESRKWLAPGDEVQVEIEGIGALVNTLT</sequence>
<evidence type="ECO:0000256" key="1">
    <source>
        <dbReference type="ARBA" id="ARBA00010211"/>
    </source>
</evidence>
<organism evidence="4 5">
    <name type="scientific">Arthrobacter liuii</name>
    <dbReference type="NCBI Taxonomy" id="1476996"/>
    <lineage>
        <taxon>Bacteria</taxon>
        <taxon>Bacillati</taxon>
        <taxon>Actinomycetota</taxon>
        <taxon>Actinomycetes</taxon>
        <taxon>Micrococcales</taxon>
        <taxon>Micrococcaceae</taxon>
        <taxon>Arthrobacter</taxon>
    </lineage>
</organism>
<gene>
    <name evidence="4" type="ORF">GCM10007170_40960</name>
</gene>
<dbReference type="Proteomes" id="UP000643279">
    <property type="component" value="Unassembled WGS sequence"/>
</dbReference>
<name>A0ABQ2B097_9MICC</name>
<dbReference type="Gene3D" id="3.90.850.10">
    <property type="entry name" value="Fumarylacetoacetase-like, C-terminal domain"/>
    <property type="match status" value="1"/>
</dbReference>
<keyword evidence="5" id="KW-1185">Reference proteome</keyword>
<protein>
    <recommendedName>
        <fullName evidence="3">Fumarylacetoacetase-like C-terminal domain-containing protein</fullName>
    </recommendedName>
</protein>